<reference evidence="1 2" key="1">
    <citation type="submission" date="2020-04" db="EMBL/GenBank/DDBJ databases">
        <title>Global-level population genomics: horizontal gene transfer, symbiosis and evolution in Rhizobia.</title>
        <authorList>
            <person name="Gai Y."/>
        </authorList>
    </citation>
    <scope>NUCLEOTIDE SEQUENCE [LARGE SCALE GENOMIC DNA]</scope>
    <source>
        <strain evidence="1 2">BLR33</strain>
    </source>
</reference>
<dbReference type="Proteomes" id="UP000770629">
    <property type="component" value="Unassembled WGS sequence"/>
</dbReference>
<keyword evidence="2" id="KW-1185">Reference proteome</keyword>
<evidence type="ECO:0000313" key="2">
    <source>
        <dbReference type="Proteomes" id="UP000770629"/>
    </source>
</evidence>
<comment type="caution">
    <text evidence="1">The sequence shown here is derived from an EMBL/GenBank/DDBJ whole genome shotgun (WGS) entry which is preliminary data.</text>
</comment>
<proteinExistence type="predicted"/>
<accession>A0ABS7IBZ3</accession>
<gene>
    <name evidence="1" type="ORF">HJB60_09360</name>
</gene>
<sequence>MNTQVIKREGTHTISVSSVGSVVEIYRNSFAVYITREDIPNLIKSLQPFANEVNEEKSI</sequence>
<protein>
    <submittedName>
        <fullName evidence="1">Uncharacterized protein</fullName>
    </submittedName>
</protein>
<evidence type="ECO:0000313" key="1">
    <source>
        <dbReference type="EMBL" id="MBX5089378.1"/>
    </source>
</evidence>
<organism evidence="1 2">
    <name type="scientific">Rhizobium lentis</name>
    <dbReference type="NCBI Taxonomy" id="1138194"/>
    <lineage>
        <taxon>Bacteria</taxon>
        <taxon>Pseudomonadati</taxon>
        <taxon>Pseudomonadota</taxon>
        <taxon>Alphaproteobacteria</taxon>
        <taxon>Hyphomicrobiales</taxon>
        <taxon>Rhizobiaceae</taxon>
        <taxon>Rhizobium/Agrobacterium group</taxon>
        <taxon>Rhizobium</taxon>
    </lineage>
</organism>
<dbReference type="RefSeq" id="WP_221119260.1">
    <property type="nucleotide sequence ID" value="NZ_JABDYF010000003.1"/>
</dbReference>
<name>A0ABS7IBZ3_9HYPH</name>
<dbReference type="EMBL" id="JABDYF010000003">
    <property type="protein sequence ID" value="MBX5089378.1"/>
    <property type="molecule type" value="Genomic_DNA"/>
</dbReference>